<keyword evidence="3" id="KW-1185">Reference proteome</keyword>
<reference evidence="2 3" key="1">
    <citation type="submission" date="2024-07" db="EMBL/GenBank/DDBJ databases">
        <title>Section-level genome sequencing and comparative genomics of Aspergillus sections Usti and Cavernicolus.</title>
        <authorList>
            <consortium name="Lawrence Berkeley National Laboratory"/>
            <person name="Nybo J.L."/>
            <person name="Vesth T.C."/>
            <person name="Theobald S."/>
            <person name="Frisvad J.C."/>
            <person name="Larsen T.O."/>
            <person name="Kjaerboelling I."/>
            <person name="Rothschild-Mancinelli K."/>
            <person name="Lyhne E.K."/>
            <person name="Kogle M.E."/>
            <person name="Barry K."/>
            <person name="Clum A."/>
            <person name="Na H."/>
            <person name="Ledsgaard L."/>
            <person name="Lin J."/>
            <person name="Lipzen A."/>
            <person name="Kuo A."/>
            <person name="Riley R."/>
            <person name="Mondo S."/>
            <person name="Labutti K."/>
            <person name="Haridas S."/>
            <person name="Pangalinan J."/>
            <person name="Salamov A.A."/>
            <person name="Simmons B.A."/>
            <person name="Magnuson J.K."/>
            <person name="Chen J."/>
            <person name="Drula E."/>
            <person name="Henrissat B."/>
            <person name="Wiebenga A."/>
            <person name="Lubbers R.J."/>
            <person name="Gomes A.C."/>
            <person name="Makela M.R."/>
            <person name="Stajich J."/>
            <person name="Grigoriev I.V."/>
            <person name="Mortensen U.H."/>
            <person name="De Vries R.P."/>
            <person name="Baker S.E."/>
            <person name="Andersen M.R."/>
        </authorList>
    </citation>
    <scope>NUCLEOTIDE SEQUENCE [LARGE SCALE GENOMIC DNA]</scope>
    <source>
        <strain evidence="2 3">CBS 123904</strain>
    </source>
</reference>
<gene>
    <name evidence="2" type="ORF">BJY01DRAFT_18567</name>
</gene>
<name>A0ABR4KT19_9EURO</name>
<feature type="region of interest" description="Disordered" evidence="1">
    <location>
        <begin position="87"/>
        <end position="111"/>
    </location>
</feature>
<proteinExistence type="predicted"/>
<comment type="caution">
    <text evidence="2">The sequence shown here is derived from an EMBL/GenBank/DDBJ whole genome shotgun (WGS) entry which is preliminary data.</text>
</comment>
<feature type="compositionally biased region" description="Polar residues" evidence="1">
    <location>
        <begin position="90"/>
        <end position="103"/>
    </location>
</feature>
<evidence type="ECO:0000313" key="2">
    <source>
        <dbReference type="EMBL" id="KAL2854939.1"/>
    </source>
</evidence>
<evidence type="ECO:0000256" key="1">
    <source>
        <dbReference type="SAM" id="MobiDB-lite"/>
    </source>
</evidence>
<dbReference type="EMBL" id="JBFXLU010000012">
    <property type="protein sequence ID" value="KAL2854939.1"/>
    <property type="molecule type" value="Genomic_DNA"/>
</dbReference>
<protein>
    <submittedName>
        <fullName evidence="2">Uncharacterized protein</fullName>
    </submittedName>
</protein>
<organism evidence="2 3">
    <name type="scientific">Aspergillus pseudoustus</name>
    <dbReference type="NCBI Taxonomy" id="1810923"/>
    <lineage>
        <taxon>Eukaryota</taxon>
        <taxon>Fungi</taxon>
        <taxon>Dikarya</taxon>
        <taxon>Ascomycota</taxon>
        <taxon>Pezizomycotina</taxon>
        <taxon>Eurotiomycetes</taxon>
        <taxon>Eurotiomycetidae</taxon>
        <taxon>Eurotiales</taxon>
        <taxon>Aspergillaceae</taxon>
        <taxon>Aspergillus</taxon>
        <taxon>Aspergillus subgen. Nidulantes</taxon>
    </lineage>
</organism>
<accession>A0ABR4KT19</accession>
<dbReference type="Proteomes" id="UP001610446">
    <property type="component" value="Unassembled WGS sequence"/>
</dbReference>
<evidence type="ECO:0000313" key="3">
    <source>
        <dbReference type="Proteomes" id="UP001610446"/>
    </source>
</evidence>
<sequence>MVSGESHSSACLSRAQSFVCNERIAWPNASDMPAVFLSDVSAKLMCVCALLEMHKAPHGTGDPGDTLGAFPDPVPLSQAINSHRLVPSAGRSQNSGVGPSDLQTDSRSRRNGYDGVTVWEQTSLSLPRKLVLKGATAQTAQTARKRISRTTHTLKGNAMRVVRLHSVRCAIDLSHIGRVFWWHHGCYHWRPLDAKEI</sequence>